<reference evidence="2 3" key="1">
    <citation type="submission" date="2019-03" db="EMBL/GenBank/DDBJ databases">
        <title>Lake Tanganyika Metagenome-Assembled Genomes (MAGs).</title>
        <authorList>
            <person name="Tran P."/>
        </authorList>
    </citation>
    <scope>NUCLEOTIDE SEQUENCE [LARGE SCALE GENOMIC DNA]</scope>
    <source>
        <strain evidence="2">K_DeepCast_65m_m2_236</strain>
    </source>
</reference>
<sequence>MSLEPRPTRQDDQPSKQMQAFEQASKKLLMRAKEADTAYGIAVDSRIEDIDEWSHSAEVELVDHFEVVWAGDAETDLETLDRLAAQWEELPEEEVLHEIALSWGALAGERIVEAVGGAWVYRSDPLHHTVVFPRQGVAFFPMHAIVARFMLGDNAGIEAAYHQLVEFLTET</sequence>
<gene>
    <name evidence="2" type="ORF">FJZ00_14100</name>
</gene>
<dbReference type="AlphaFoldDB" id="A0A937X8K3"/>
<feature type="region of interest" description="Disordered" evidence="1">
    <location>
        <begin position="1"/>
        <end position="20"/>
    </location>
</feature>
<name>A0A937X8K3_9BACT</name>
<proteinExistence type="predicted"/>
<evidence type="ECO:0000313" key="2">
    <source>
        <dbReference type="EMBL" id="MBM3276282.1"/>
    </source>
</evidence>
<feature type="compositionally biased region" description="Basic and acidic residues" evidence="1">
    <location>
        <begin position="1"/>
        <end position="14"/>
    </location>
</feature>
<evidence type="ECO:0000256" key="1">
    <source>
        <dbReference type="SAM" id="MobiDB-lite"/>
    </source>
</evidence>
<evidence type="ECO:0000313" key="3">
    <source>
        <dbReference type="Proteomes" id="UP000703893"/>
    </source>
</evidence>
<protein>
    <submittedName>
        <fullName evidence="2">Uncharacterized protein</fullName>
    </submittedName>
</protein>
<comment type="caution">
    <text evidence="2">The sequence shown here is derived from an EMBL/GenBank/DDBJ whole genome shotgun (WGS) entry which is preliminary data.</text>
</comment>
<accession>A0A937X8K3</accession>
<dbReference type="Proteomes" id="UP000703893">
    <property type="component" value="Unassembled WGS sequence"/>
</dbReference>
<dbReference type="EMBL" id="VGJX01000949">
    <property type="protein sequence ID" value="MBM3276282.1"/>
    <property type="molecule type" value="Genomic_DNA"/>
</dbReference>
<organism evidence="2 3">
    <name type="scientific">Candidatus Tanganyikabacteria bacterium</name>
    <dbReference type="NCBI Taxonomy" id="2961651"/>
    <lineage>
        <taxon>Bacteria</taxon>
        <taxon>Bacillati</taxon>
        <taxon>Candidatus Sericytochromatia</taxon>
        <taxon>Candidatus Tanganyikabacteria</taxon>
    </lineage>
</organism>